<dbReference type="EMBL" id="JABGBW010000001">
    <property type="protein sequence ID" value="MBC2575403.1"/>
    <property type="molecule type" value="Genomic_DNA"/>
</dbReference>
<comment type="caution">
    <text evidence="5">The sequence shown here is derived from an EMBL/GenBank/DDBJ whole genome shotgun (WGS) entry which is preliminary data.</text>
</comment>
<evidence type="ECO:0000256" key="1">
    <source>
        <dbReference type="ARBA" id="ARBA00022448"/>
    </source>
</evidence>
<protein>
    <submittedName>
        <fullName evidence="5">ABC transporter ATP-binding protein</fullName>
    </submittedName>
</protein>
<dbReference type="Pfam" id="PF00005">
    <property type="entry name" value="ABC_tran"/>
    <property type="match status" value="1"/>
</dbReference>
<sequence length="221" mass="25503">MDIFYIRECGKTTLSKIIIGLENMSSGEFYFESEIQENLDKKSLFERRKKIQMIFQDPFLSIDPTMYIREVIEEPMISLRPEWNKNEREKRISDIMELVGLDKSYLGKKSKYLSGGQLQRVGIARALICNPKVVICDEPVSALDVSVQAQILNLLKNIKRELGIAMIFISHDLGVIRYLTDRVCVMLDGKICESGNTEKVFKNPTHEYTKYLLDSVPRINI</sequence>
<evidence type="ECO:0000259" key="4">
    <source>
        <dbReference type="PROSITE" id="PS50893"/>
    </source>
</evidence>
<dbReference type="PANTHER" id="PTHR43776">
    <property type="entry name" value="TRANSPORT ATP-BINDING PROTEIN"/>
    <property type="match status" value="1"/>
</dbReference>
<reference evidence="5 6" key="1">
    <citation type="submission" date="2020-05" db="EMBL/GenBank/DDBJ databases">
        <title>Draft genome of xy-202 and genomic insight in genome of the genus Peptostreptococcus.</title>
        <authorList>
            <person name="Zhang Z."/>
        </authorList>
    </citation>
    <scope>NUCLEOTIDE SEQUENCE [LARGE SCALE GENOMIC DNA]</scope>
    <source>
        <strain evidence="5 6">DSM 27025</strain>
    </source>
</reference>
<keyword evidence="1" id="KW-0813">Transport</keyword>
<keyword evidence="3 5" id="KW-0067">ATP-binding</keyword>
<proteinExistence type="predicted"/>
<dbReference type="InterPro" id="IPR027417">
    <property type="entry name" value="P-loop_NTPase"/>
</dbReference>
<dbReference type="PANTHER" id="PTHR43776:SF8">
    <property type="entry name" value="ABC TRANSPORTER, ATP-BINDING PROTEIN"/>
    <property type="match status" value="1"/>
</dbReference>
<dbReference type="InterPro" id="IPR003439">
    <property type="entry name" value="ABC_transporter-like_ATP-bd"/>
</dbReference>
<dbReference type="InterPro" id="IPR013563">
    <property type="entry name" value="Oligopep_ABC_C"/>
</dbReference>
<dbReference type="SUPFAM" id="SSF52540">
    <property type="entry name" value="P-loop containing nucleoside triphosphate hydrolases"/>
    <property type="match status" value="1"/>
</dbReference>
<dbReference type="Gene3D" id="3.40.50.300">
    <property type="entry name" value="P-loop containing nucleotide triphosphate hydrolases"/>
    <property type="match status" value="1"/>
</dbReference>
<dbReference type="PROSITE" id="PS50893">
    <property type="entry name" value="ABC_TRANSPORTER_2"/>
    <property type="match status" value="1"/>
</dbReference>
<dbReference type="GO" id="GO:0005524">
    <property type="term" value="F:ATP binding"/>
    <property type="evidence" value="ECO:0007669"/>
    <property type="project" value="UniProtKB-KW"/>
</dbReference>
<accession>A0ABR6TJT5</accession>
<evidence type="ECO:0000256" key="3">
    <source>
        <dbReference type="ARBA" id="ARBA00022840"/>
    </source>
</evidence>
<evidence type="ECO:0000313" key="6">
    <source>
        <dbReference type="Proteomes" id="UP000713904"/>
    </source>
</evidence>
<keyword evidence="6" id="KW-1185">Reference proteome</keyword>
<dbReference type="PROSITE" id="PS00211">
    <property type="entry name" value="ABC_TRANSPORTER_1"/>
    <property type="match status" value="1"/>
</dbReference>
<name>A0ABR6TJT5_9FIRM</name>
<dbReference type="RefSeq" id="WP_185623433.1">
    <property type="nucleotide sequence ID" value="NZ_JABGBW010000001.1"/>
</dbReference>
<dbReference type="CDD" id="cd03257">
    <property type="entry name" value="ABC_NikE_OppD_transporters"/>
    <property type="match status" value="1"/>
</dbReference>
<evidence type="ECO:0000256" key="2">
    <source>
        <dbReference type="ARBA" id="ARBA00022741"/>
    </source>
</evidence>
<organism evidence="5 6">
    <name type="scientific">Peptostreptococcus canis</name>
    <dbReference type="NCBI Taxonomy" id="1159213"/>
    <lineage>
        <taxon>Bacteria</taxon>
        <taxon>Bacillati</taxon>
        <taxon>Bacillota</taxon>
        <taxon>Clostridia</taxon>
        <taxon>Peptostreptococcales</taxon>
        <taxon>Peptostreptococcaceae</taxon>
        <taxon>Peptostreptococcus</taxon>
    </lineage>
</organism>
<dbReference type="InterPro" id="IPR050319">
    <property type="entry name" value="ABC_transp_ATP-bind"/>
</dbReference>
<evidence type="ECO:0000313" key="5">
    <source>
        <dbReference type="EMBL" id="MBC2575403.1"/>
    </source>
</evidence>
<dbReference type="Proteomes" id="UP000713904">
    <property type="component" value="Unassembled WGS sequence"/>
</dbReference>
<dbReference type="Pfam" id="PF08352">
    <property type="entry name" value="oligo_HPY"/>
    <property type="match status" value="1"/>
</dbReference>
<gene>
    <name evidence="5" type="ORF">HLB29_01730</name>
</gene>
<dbReference type="InterPro" id="IPR017871">
    <property type="entry name" value="ABC_transporter-like_CS"/>
</dbReference>
<keyword evidence="2" id="KW-0547">Nucleotide-binding</keyword>
<feature type="domain" description="ABC transporter" evidence="4">
    <location>
        <begin position="1"/>
        <end position="213"/>
    </location>
</feature>